<comment type="caution">
    <text evidence="1">The sequence shown here is derived from an EMBL/GenBank/DDBJ whole genome shotgun (WGS) entry which is preliminary data.</text>
</comment>
<organism evidence="1 2">
    <name type="scientific">Gracilibacillus halotolerans</name>
    <dbReference type="NCBI Taxonomy" id="74386"/>
    <lineage>
        <taxon>Bacteria</taxon>
        <taxon>Bacillati</taxon>
        <taxon>Bacillota</taxon>
        <taxon>Bacilli</taxon>
        <taxon>Bacillales</taxon>
        <taxon>Bacillaceae</taxon>
        <taxon>Gracilibacillus</taxon>
    </lineage>
</organism>
<evidence type="ECO:0000313" key="1">
    <source>
        <dbReference type="EMBL" id="MBB6512492.1"/>
    </source>
</evidence>
<dbReference type="InterPro" id="IPR025072">
    <property type="entry name" value="Fur_reg_FbpA"/>
</dbReference>
<dbReference type="RefSeq" id="WP_184245810.1">
    <property type="nucleotide sequence ID" value="NZ_BAAACU010000058.1"/>
</dbReference>
<dbReference type="Proteomes" id="UP000572212">
    <property type="component" value="Unassembled WGS sequence"/>
</dbReference>
<accession>A0A841RKL2</accession>
<dbReference type="EMBL" id="JACHON010000003">
    <property type="protein sequence ID" value="MBB6512492.1"/>
    <property type="molecule type" value="Genomic_DNA"/>
</dbReference>
<dbReference type="AlphaFoldDB" id="A0A841RKL2"/>
<name>A0A841RKL2_9BACI</name>
<proteinExistence type="predicted"/>
<reference evidence="1 2" key="1">
    <citation type="submission" date="2020-08" db="EMBL/GenBank/DDBJ databases">
        <title>Genomic Encyclopedia of Type Strains, Phase IV (KMG-IV): sequencing the most valuable type-strain genomes for metagenomic binning, comparative biology and taxonomic classification.</title>
        <authorList>
            <person name="Goeker M."/>
        </authorList>
    </citation>
    <scope>NUCLEOTIDE SEQUENCE [LARGE SCALE GENOMIC DNA]</scope>
    <source>
        <strain evidence="1 2">DSM 11805</strain>
    </source>
</reference>
<gene>
    <name evidence="1" type="ORF">GGQ92_001275</name>
</gene>
<sequence>MAFLREAVEKQKAFLIQQLVAQGVAEGNVEELYEKTMSEIVNDYEHFCKKFEESNPGLLKLTRYNPYDYEEKQYFH</sequence>
<evidence type="ECO:0008006" key="3">
    <source>
        <dbReference type="Google" id="ProtNLM"/>
    </source>
</evidence>
<evidence type="ECO:0000313" key="2">
    <source>
        <dbReference type="Proteomes" id="UP000572212"/>
    </source>
</evidence>
<keyword evidence="2" id="KW-1185">Reference proteome</keyword>
<protein>
    <recommendedName>
        <fullName evidence="3">Fur-regulated basic protein FbpA</fullName>
    </recommendedName>
</protein>
<dbReference type="Pfam" id="PF13076">
    <property type="entry name" value="Fur_reg_FbpA"/>
    <property type="match status" value="1"/>
</dbReference>